<feature type="signal peptide" evidence="1">
    <location>
        <begin position="1"/>
        <end position="22"/>
    </location>
</feature>
<evidence type="ECO:0000313" key="4">
    <source>
        <dbReference type="Proteomes" id="UP001251857"/>
    </source>
</evidence>
<gene>
    <name evidence="3" type="ORF">RM532_13955</name>
</gene>
<dbReference type="RefSeq" id="WP_311653949.1">
    <property type="nucleotide sequence ID" value="NZ_JAVRIB010000017.1"/>
</dbReference>
<evidence type="ECO:0000313" key="3">
    <source>
        <dbReference type="EMBL" id="MDT0636054.1"/>
    </source>
</evidence>
<dbReference type="Pfam" id="PF14346">
    <property type="entry name" value="DUF4398"/>
    <property type="match status" value="1"/>
</dbReference>
<dbReference type="EMBL" id="JAVRIB010000017">
    <property type="protein sequence ID" value="MDT0636054.1"/>
    <property type="molecule type" value="Genomic_DNA"/>
</dbReference>
<feature type="domain" description="DUF4398" evidence="2">
    <location>
        <begin position="37"/>
        <end position="121"/>
    </location>
</feature>
<dbReference type="InterPro" id="IPR025511">
    <property type="entry name" value="DUF4398"/>
</dbReference>
<dbReference type="PROSITE" id="PS51257">
    <property type="entry name" value="PROKAR_LIPOPROTEIN"/>
    <property type="match status" value="1"/>
</dbReference>
<keyword evidence="4" id="KW-1185">Reference proteome</keyword>
<proteinExistence type="predicted"/>
<protein>
    <submittedName>
        <fullName evidence="3">DUF4398 domain-containing protein</fullName>
    </submittedName>
</protein>
<accession>A0ABU3C3C2</accession>
<keyword evidence="1" id="KW-0732">Signal</keyword>
<feature type="chain" id="PRO_5045567569" evidence="1">
    <location>
        <begin position="23"/>
        <end position="139"/>
    </location>
</feature>
<reference evidence="3 4" key="1">
    <citation type="submission" date="2023-09" db="EMBL/GenBank/DDBJ databases">
        <authorList>
            <person name="Rey-Velasco X."/>
        </authorList>
    </citation>
    <scope>NUCLEOTIDE SEQUENCE [LARGE SCALE GENOMIC DNA]</scope>
    <source>
        <strain evidence="3 4">W335</strain>
    </source>
</reference>
<name>A0ABU3C3C2_9GAMM</name>
<evidence type="ECO:0000259" key="2">
    <source>
        <dbReference type="Pfam" id="PF14346"/>
    </source>
</evidence>
<dbReference type="Gene3D" id="1.20.1270.390">
    <property type="match status" value="1"/>
</dbReference>
<organism evidence="3 4">
    <name type="scientific">Spectribacter hydrogenoxidans</name>
    <dbReference type="NCBI Taxonomy" id="3075608"/>
    <lineage>
        <taxon>Bacteria</taxon>
        <taxon>Pseudomonadati</taxon>
        <taxon>Pseudomonadota</taxon>
        <taxon>Gammaproteobacteria</taxon>
        <taxon>Salinisphaerales</taxon>
        <taxon>Salinisphaeraceae</taxon>
        <taxon>Spectribacter</taxon>
    </lineage>
</organism>
<dbReference type="Proteomes" id="UP001251857">
    <property type="component" value="Unassembled WGS sequence"/>
</dbReference>
<evidence type="ECO:0000256" key="1">
    <source>
        <dbReference type="SAM" id="SignalP"/>
    </source>
</evidence>
<sequence>MRRMPIVLLLTCLGLAAGCASNPEPMVAPQAPDESRLEPARAAIEEAAAAGAERLAPGPLRDARQRLTAARALLYQVAGSGQSLSDEQRTRIEGLVQAATLDARYALAQTQARAVQTKLEQLQAELEAQPAARAEEAPR</sequence>
<comment type="caution">
    <text evidence="3">The sequence shown here is derived from an EMBL/GenBank/DDBJ whole genome shotgun (WGS) entry which is preliminary data.</text>
</comment>